<dbReference type="AlphaFoldDB" id="A0A3L0VZL3"/>
<evidence type="ECO:0000256" key="1">
    <source>
        <dbReference type="ARBA" id="ARBA00022676"/>
    </source>
</evidence>
<dbReference type="Pfam" id="PF01075">
    <property type="entry name" value="Glyco_transf_9"/>
    <property type="match status" value="1"/>
</dbReference>
<reference evidence="3" key="1">
    <citation type="submission" date="2018-10" db="EMBL/GenBank/DDBJ databases">
        <authorList>
            <consortium name="NARMS: The National Antimicrobial Resistance Monitoring System"/>
        </authorList>
    </citation>
    <scope>NUCLEOTIDE SEQUENCE [LARGE SCALE GENOMIC DNA]</scope>
    <source>
        <strain evidence="3">CVM N17EC0388</strain>
    </source>
</reference>
<gene>
    <name evidence="3" type="ORF">D9F05_12615</name>
</gene>
<evidence type="ECO:0000256" key="2">
    <source>
        <dbReference type="ARBA" id="ARBA00022679"/>
    </source>
</evidence>
<dbReference type="GO" id="GO:0009244">
    <property type="term" value="P:lipopolysaccharide core region biosynthetic process"/>
    <property type="evidence" value="ECO:0007669"/>
    <property type="project" value="TreeGrafter"/>
</dbReference>
<dbReference type="InterPro" id="IPR051199">
    <property type="entry name" value="LPS_LOS_Heptosyltrfase"/>
</dbReference>
<dbReference type="GO" id="GO:0005829">
    <property type="term" value="C:cytosol"/>
    <property type="evidence" value="ECO:0007669"/>
    <property type="project" value="TreeGrafter"/>
</dbReference>
<comment type="caution">
    <text evidence="3">The sequence shown here is derived from an EMBL/GenBank/DDBJ whole genome shotgun (WGS) entry which is preliminary data.</text>
</comment>
<dbReference type="Gene3D" id="3.40.50.2000">
    <property type="entry name" value="Glycogen Phosphorylase B"/>
    <property type="match status" value="2"/>
</dbReference>
<dbReference type="SUPFAM" id="SSF53756">
    <property type="entry name" value="UDP-Glycosyltransferase/glycogen phosphorylase"/>
    <property type="match status" value="1"/>
</dbReference>
<name>A0A3L0VZL3_ECOLX</name>
<evidence type="ECO:0000313" key="3">
    <source>
        <dbReference type="EMBL" id="MHO05208.1"/>
    </source>
</evidence>
<accession>A0A3L0VZL3</accession>
<keyword evidence="1" id="KW-0328">Glycosyltransferase</keyword>
<protein>
    <submittedName>
        <fullName evidence="3">Lipopolysaccharide heptosyltransferase family protein</fullName>
    </submittedName>
</protein>
<keyword evidence="2 3" id="KW-0808">Transferase</keyword>
<dbReference type="GO" id="GO:0008713">
    <property type="term" value="F:ADP-heptose-lipopolysaccharide heptosyltransferase activity"/>
    <property type="evidence" value="ECO:0007669"/>
    <property type="project" value="TreeGrafter"/>
</dbReference>
<dbReference type="EMBL" id="RNRV01000020">
    <property type="protein sequence ID" value="MHO05208.1"/>
    <property type="molecule type" value="Genomic_DNA"/>
</dbReference>
<dbReference type="InterPro" id="IPR002201">
    <property type="entry name" value="Glyco_trans_9"/>
</dbReference>
<organism evidence="3">
    <name type="scientific">Escherichia coli</name>
    <dbReference type="NCBI Taxonomy" id="562"/>
    <lineage>
        <taxon>Bacteria</taxon>
        <taxon>Pseudomonadati</taxon>
        <taxon>Pseudomonadota</taxon>
        <taxon>Gammaproteobacteria</taxon>
        <taxon>Enterobacterales</taxon>
        <taxon>Enterobacteriaceae</taxon>
        <taxon>Escherichia</taxon>
    </lineage>
</organism>
<dbReference type="PANTHER" id="PTHR30160">
    <property type="entry name" value="TETRAACYLDISACCHARIDE 4'-KINASE-RELATED"/>
    <property type="match status" value="1"/>
</dbReference>
<proteinExistence type="predicted"/>
<dbReference type="PANTHER" id="PTHR30160:SF7">
    <property type="entry name" value="ADP-HEPTOSE--LPS HEPTOSYLTRANSFERASE 2"/>
    <property type="match status" value="1"/>
</dbReference>
<sequence>MSLINDLQLKRDILRRKMGRFLFDRKRPEPTRESEGKVVLLRWDAKLGDAIVSSWVARELKRVNPAREVWIVTTAAMAPLFRDHFGMDRVIEVTKRPGYWQLRRLALSLGEVGCLVHFGKMLKMKDIFFISQVRADWVAGMDDALRAINLKLGAASRCMHFSDKFALLLNRLGVADPDQRYIIPAPGQEASVASWWPDDVVLCFNPYGSGSSRRLKPELIRQMLERMLDACPFAICLLYPPGMEAEVAGIRAGLTRPERMVLSPDAPSLAGLFAQLRQSQGLISVDTATIHIAAGLEQPILGLYNPDIGGGNENFLEWHPNSPLATVLFSENLREQDINSLNLIEFDRLFRQWLLANQVALSVGQSPAQA</sequence>